<dbReference type="Pfam" id="PF10825">
    <property type="entry name" value="DUF2752"/>
    <property type="match status" value="1"/>
</dbReference>
<accession>A0A3N4M5X4</accession>
<evidence type="ECO:0000313" key="2">
    <source>
        <dbReference type="Proteomes" id="UP000279089"/>
    </source>
</evidence>
<dbReference type="AlphaFoldDB" id="A0A3N4M5X4"/>
<dbReference type="InterPro" id="IPR021215">
    <property type="entry name" value="DUF2752"/>
</dbReference>
<sequence length="94" mass="10570">MISRINIELVAWTLGLILLAFLDPHAGLPSFCLSKLAGLGSCPGCGLGRSISHLFHGQWLESWENHKLGAPVLLMLLWRIGKLSKDQYYTFRYE</sequence>
<comment type="caution">
    <text evidence="1">The sequence shown here is derived from an EMBL/GenBank/DDBJ whole genome shotgun (WGS) entry which is preliminary data.</text>
</comment>
<dbReference type="OrthoDB" id="1525013at2"/>
<evidence type="ECO:0000313" key="1">
    <source>
        <dbReference type="EMBL" id="RPD38508.1"/>
    </source>
</evidence>
<organism evidence="1 2">
    <name type="scientific">Chitinophaga barathri</name>
    <dbReference type="NCBI Taxonomy" id="1647451"/>
    <lineage>
        <taxon>Bacteria</taxon>
        <taxon>Pseudomonadati</taxon>
        <taxon>Bacteroidota</taxon>
        <taxon>Chitinophagia</taxon>
        <taxon>Chitinophagales</taxon>
        <taxon>Chitinophagaceae</taxon>
        <taxon>Chitinophaga</taxon>
    </lineage>
</organism>
<proteinExistence type="predicted"/>
<dbReference type="RefSeq" id="WP_120519005.1">
    <property type="nucleotide sequence ID" value="NZ_QXZY01000015.1"/>
</dbReference>
<gene>
    <name evidence="1" type="ORF">EG028_24900</name>
</gene>
<protein>
    <submittedName>
        <fullName evidence="1">DUF2752 domain-containing protein</fullName>
    </submittedName>
</protein>
<keyword evidence="2" id="KW-1185">Reference proteome</keyword>
<dbReference type="EMBL" id="RMBX01000015">
    <property type="protein sequence ID" value="RPD38508.1"/>
    <property type="molecule type" value="Genomic_DNA"/>
</dbReference>
<reference evidence="2" key="1">
    <citation type="submission" date="2018-11" db="EMBL/GenBank/DDBJ databases">
        <title>Chitinophaga lutea sp.nov., isolate from arsenic contaminated soil.</title>
        <authorList>
            <person name="Zong Y."/>
        </authorList>
    </citation>
    <scope>NUCLEOTIDE SEQUENCE [LARGE SCALE GENOMIC DNA]</scope>
    <source>
        <strain evidence="2">YLT18</strain>
    </source>
</reference>
<dbReference type="Proteomes" id="UP000279089">
    <property type="component" value="Unassembled WGS sequence"/>
</dbReference>
<name>A0A3N4M5X4_9BACT</name>